<accession>A0A5K3FEQ3</accession>
<sequence length="312" mass="34496">MSEITTHYLYESSAHRSVTFCVFSQCGEYLGFVEDRRHVIIYKTRQILKFINHGQVNGVGRVVGEHRWRINGQPIDISPVLSIESTAGVGVNYIVFGDGDINNCRLPHRLAKRCSIVTKFPDKVCVIAVAKSNGYIDVYNLNLLKENYSPTLAKMVLVDGSQPIVHLSMSTNGALCLASTSCQGVVKLWDIWDDGNMYATLTSPMFQRSLVNVPFVDPSEQAAVPYNYEVSVTAWHPIEKHLFMGDQHGHGLVVEVASWHCLFHLVRVCLSSVCVCVFDLRCESATHSLHTASKPPLASLLEAGGSVACLID</sequence>
<evidence type="ECO:0000313" key="1">
    <source>
        <dbReference type="WBParaSite" id="MCU_007570-RA"/>
    </source>
</evidence>
<proteinExistence type="predicted"/>
<dbReference type="Gene3D" id="2.130.10.10">
    <property type="entry name" value="YVTN repeat-like/Quinoprotein amine dehydrogenase"/>
    <property type="match status" value="1"/>
</dbReference>
<dbReference type="InterPro" id="IPR036322">
    <property type="entry name" value="WD40_repeat_dom_sf"/>
</dbReference>
<name>A0A5K3FEQ3_MESCO</name>
<organism evidence="1">
    <name type="scientific">Mesocestoides corti</name>
    <name type="common">Flatworm</name>
    <dbReference type="NCBI Taxonomy" id="53468"/>
    <lineage>
        <taxon>Eukaryota</taxon>
        <taxon>Metazoa</taxon>
        <taxon>Spiralia</taxon>
        <taxon>Lophotrochozoa</taxon>
        <taxon>Platyhelminthes</taxon>
        <taxon>Cestoda</taxon>
        <taxon>Eucestoda</taxon>
        <taxon>Cyclophyllidea</taxon>
        <taxon>Mesocestoididae</taxon>
        <taxon>Mesocestoides</taxon>
    </lineage>
</organism>
<evidence type="ECO:0000313" key="2">
    <source>
        <dbReference type="WBParaSite" id="MCU_007570-RB"/>
    </source>
</evidence>
<reference evidence="1 2" key="1">
    <citation type="submission" date="2019-11" db="UniProtKB">
        <authorList>
            <consortium name="WormBaseParasite"/>
        </authorList>
    </citation>
    <scope>IDENTIFICATION</scope>
</reference>
<dbReference type="InterPro" id="IPR015943">
    <property type="entry name" value="WD40/YVTN_repeat-like_dom_sf"/>
</dbReference>
<dbReference type="SUPFAM" id="SSF50978">
    <property type="entry name" value="WD40 repeat-like"/>
    <property type="match status" value="1"/>
</dbReference>
<dbReference type="WBParaSite" id="MCU_007570-RA">
    <property type="protein sequence ID" value="MCU_007570-RA"/>
    <property type="gene ID" value="MCU_007570"/>
</dbReference>
<dbReference type="WBParaSite" id="MCU_007570-RB">
    <property type="protein sequence ID" value="MCU_007570-RB"/>
    <property type="gene ID" value="MCU_007570"/>
</dbReference>
<protein>
    <submittedName>
        <fullName evidence="1 2">WD_REPEATS_REGION domain-containing protein</fullName>
    </submittedName>
</protein>
<dbReference type="AlphaFoldDB" id="A0A5K3FEQ3"/>